<dbReference type="Pfam" id="PF13231">
    <property type="entry name" value="PMT_2"/>
    <property type="match status" value="1"/>
</dbReference>
<feature type="compositionally biased region" description="Polar residues" evidence="8">
    <location>
        <begin position="265"/>
        <end position="284"/>
    </location>
</feature>
<comment type="subcellular location">
    <subcellularLocation>
        <location evidence="1">Cell membrane</location>
        <topology evidence="1">Multi-pass membrane protein</topology>
    </subcellularLocation>
</comment>
<feature type="compositionally biased region" description="Gly residues" evidence="8">
    <location>
        <begin position="355"/>
        <end position="373"/>
    </location>
</feature>
<name>A0ABW4JMS2_9BACL</name>
<keyword evidence="13" id="KW-1185">Reference proteome</keyword>
<evidence type="ECO:0000256" key="7">
    <source>
        <dbReference type="ARBA" id="ARBA00023136"/>
    </source>
</evidence>
<feature type="compositionally biased region" description="Low complexity" evidence="8">
    <location>
        <begin position="290"/>
        <end position="307"/>
    </location>
</feature>
<evidence type="ECO:0000256" key="1">
    <source>
        <dbReference type="ARBA" id="ARBA00004651"/>
    </source>
</evidence>
<feature type="transmembrane region" description="Helical" evidence="9">
    <location>
        <begin position="112"/>
        <end position="133"/>
    </location>
</feature>
<keyword evidence="3 12" id="KW-0328">Glycosyltransferase</keyword>
<evidence type="ECO:0000256" key="3">
    <source>
        <dbReference type="ARBA" id="ARBA00022676"/>
    </source>
</evidence>
<gene>
    <name evidence="12" type="ORF">ACFSB2_17015</name>
</gene>
<keyword evidence="4 12" id="KW-0808">Transferase</keyword>
<comment type="caution">
    <text evidence="12">The sequence shown here is derived from an EMBL/GenBank/DDBJ whole genome shotgun (WGS) entry which is preliminary data.</text>
</comment>
<keyword evidence="5 9" id="KW-0812">Transmembrane</keyword>
<sequence length="777" mass="81875">MARFKMKWNQVVLGLILLVSAFLNVYALNREGYGNDYYAAAIKSMVMNWHNFFFNSFDPNGFITIDKPPVDFWIQALFVKVFGFHGWAMLLPQAIAGVCSVALLYHLVRRIFGVVAAIIAAAVLALTPIAVAVQRTNEVDGLLVFVMLLAAWSLLKAMETRKLRWLIWVGVFEGVGFNIKMLEAYLILPAIYLVYIVGAKVNWKKKIGHLAAMTAVLVVLSFSWAAAVDLTPASERPYVGSTENNSEISLAFGYNGLHRLTGNMSIGPSAQTGSKKTQMPNFQSGAGGNSAPQGATGGTQTQSSTASKAKGTANSQGSGGFTGGPSGNFGGKGQGSLGQGQGQSSSGASQWQGRFGQGKGGFPANGQSSGGSSGMFDTGTPGVLRLFQSSLSDQISWLLPIALLAVIPLLRRVRWRRPWTRRELGTLFWIAWLLPMVVFFSIAGFFHQYYLITLAPAIAALTGAGLVKMWKDLRGKGIWRYALLVVMLVDLGFEWGIVKNYPTVRTGLLIGSIGAAALAALFIWRGQRKHFKRIGVIFGVLSLLVAPGYWALTPILDGVNASMPAAGPQSSSFGGGMGNMTMSNQTTGTSDSALIAYLEKHYKASQGSYLVATQNADTAAPIIIATGLPVMAMGGFNGSDPAITVKKLEQLTKSGKLKYFLLQTGGGFGGGGQAGQNTATDASARTSAAQGNSSSANGKKSAVTGMPTMLGDGNAGEAFSAFGGAGGMGGSQSAITKWITAHCKVVSSSAWESTTATTSSSGHNMGGGGTLYEYVGS</sequence>
<dbReference type="InterPro" id="IPR050297">
    <property type="entry name" value="LipidA_mod_glycosyltrf_83"/>
</dbReference>
<dbReference type="PANTHER" id="PTHR33908">
    <property type="entry name" value="MANNOSYLTRANSFERASE YKCB-RELATED"/>
    <property type="match status" value="1"/>
</dbReference>
<feature type="transmembrane region" description="Helical" evidence="9">
    <location>
        <begin position="479"/>
        <end position="498"/>
    </location>
</feature>
<dbReference type="GO" id="GO:0016757">
    <property type="term" value="F:glycosyltransferase activity"/>
    <property type="evidence" value="ECO:0007669"/>
    <property type="project" value="UniProtKB-KW"/>
</dbReference>
<keyword evidence="7 9" id="KW-0472">Membrane</keyword>
<dbReference type="InterPro" id="IPR056785">
    <property type="entry name" value="YkcA/B-like_C"/>
</dbReference>
<feature type="transmembrane region" description="Helical" evidence="9">
    <location>
        <begin position="536"/>
        <end position="552"/>
    </location>
</feature>
<evidence type="ECO:0000256" key="9">
    <source>
        <dbReference type="SAM" id="Phobius"/>
    </source>
</evidence>
<evidence type="ECO:0000313" key="13">
    <source>
        <dbReference type="Proteomes" id="UP001597079"/>
    </source>
</evidence>
<accession>A0ABW4JMS2</accession>
<feature type="transmembrane region" description="Helical" evidence="9">
    <location>
        <begin position="84"/>
        <end position="105"/>
    </location>
</feature>
<evidence type="ECO:0000259" key="10">
    <source>
        <dbReference type="Pfam" id="PF13231"/>
    </source>
</evidence>
<dbReference type="InterPro" id="IPR038731">
    <property type="entry name" value="RgtA/B/C-like"/>
</dbReference>
<dbReference type="EMBL" id="JBHUCX010000058">
    <property type="protein sequence ID" value="MFD1676405.1"/>
    <property type="molecule type" value="Genomic_DNA"/>
</dbReference>
<keyword evidence="2" id="KW-1003">Cell membrane</keyword>
<feature type="transmembrane region" description="Helical" evidence="9">
    <location>
        <begin position="425"/>
        <end position="443"/>
    </location>
</feature>
<feature type="compositionally biased region" description="Gly residues" evidence="8">
    <location>
        <begin position="317"/>
        <end position="341"/>
    </location>
</feature>
<feature type="transmembrane region" description="Helical" evidence="9">
    <location>
        <begin position="449"/>
        <end position="467"/>
    </location>
</feature>
<evidence type="ECO:0000256" key="8">
    <source>
        <dbReference type="SAM" id="MobiDB-lite"/>
    </source>
</evidence>
<feature type="transmembrane region" description="Helical" evidence="9">
    <location>
        <begin position="504"/>
        <end position="524"/>
    </location>
</feature>
<dbReference type="RefSeq" id="WP_377944305.1">
    <property type="nucleotide sequence ID" value="NZ_JBHUCX010000058.1"/>
</dbReference>
<dbReference type="Pfam" id="PF24878">
    <property type="entry name" value="YkcB_C"/>
    <property type="match status" value="1"/>
</dbReference>
<dbReference type="EC" id="2.4.-.-" evidence="12"/>
<protein>
    <submittedName>
        <fullName evidence="12">Glycosyltransferase family 39 protein</fullName>
        <ecNumber evidence="12">2.4.-.-</ecNumber>
    </submittedName>
</protein>
<evidence type="ECO:0000256" key="5">
    <source>
        <dbReference type="ARBA" id="ARBA00022692"/>
    </source>
</evidence>
<feature type="region of interest" description="Disordered" evidence="8">
    <location>
        <begin position="672"/>
        <end position="704"/>
    </location>
</feature>
<evidence type="ECO:0000256" key="6">
    <source>
        <dbReference type="ARBA" id="ARBA00022989"/>
    </source>
</evidence>
<evidence type="ECO:0000256" key="4">
    <source>
        <dbReference type="ARBA" id="ARBA00022679"/>
    </source>
</evidence>
<organism evidence="12 13">
    <name type="scientific">Alicyclobacillus fodiniaquatilis</name>
    <dbReference type="NCBI Taxonomy" id="1661150"/>
    <lineage>
        <taxon>Bacteria</taxon>
        <taxon>Bacillati</taxon>
        <taxon>Bacillota</taxon>
        <taxon>Bacilli</taxon>
        <taxon>Bacillales</taxon>
        <taxon>Alicyclobacillaceae</taxon>
        <taxon>Alicyclobacillus</taxon>
    </lineage>
</organism>
<evidence type="ECO:0000256" key="2">
    <source>
        <dbReference type="ARBA" id="ARBA00022475"/>
    </source>
</evidence>
<proteinExistence type="predicted"/>
<dbReference type="PANTHER" id="PTHR33908:SF3">
    <property type="entry name" value="UNDECAPRENYL PHOSPHATE-ALPHA-4-AMINO-4-DEOXY-L-ARABINOSE ARABINOSYL TRANSFERASE"/>
    <property type="match status" value="1"/>
</dbReference>
<feature type="domain" description="Glycosyltransferase RgtA/B/C/D-like" evidence="10">
    <location>
        <begin position="66"/>
        <end position="224"/>
    </location>
</feature>
<feature type="region of interest" description="Disordered" evidence="8">
    <location>
        <begin position="265"/>
        <end position="374"/>
    </location>
</feature>
<feature type="transmembrane region" description="Helical" evidence="9">
    <location>
        <begin position="210"/>
        <end position="227"/>
    </location>
</feature>
<feature type="transmembrane region" description="Helical" evidence="9">
    <location>
        <begin position="139"/>
        <end position="155"/>
    </location>
</feature>
<evidence type="ECO:0000259" key="11">
    <source>
        <dbReference type="Pfam" id="PF24878"/>
    </source>
</evidence>
<feature type="transmembrane region" description="Helical" evidence="9">
    <location>
        <begin position="185"/>
        <end position="203"/>
    </location>
</feature>
<dbReference type="Proteomes" id="UP001597079">
    <property type="component" value="Unassembled WGS sequence"/>
</dbReference>
<feature type="compositionally biased region" description="Low complexity" evidence="8">
    <location>
        <begin position="342"/>
        <end position="353"/>
    </location>
</feature>
<evidence type="ECO:0000313" key="12">
    <source>
        <dbReference type="EMBL" id="MFD1676405.1"/>
    </source>
</evidence>
<feature type="domain" description="Putative mannosyltransferase YkcA/B-like C-terminal" evidence="11">
    <location>
        <begin position="594"/>
        <end position="673"/>
    </location>
</feature>
<reference evidence="13" key="1">
    <citation type="journal article" date="2019" name="Int. J. Syst. Evol. Microbiol.">
        <title>The Global Catalogue of Microorganisms (GCM) 10K type strain sequencing project: providing services to taxonomists for standard genome sequencing and annotation.</title>
        <authorList>
            <consortium name="The Broad Institute Genomics Platform"/>
            <consortium name="The Broad Institute Genome Sequencing Center for Infectious Disease"/>
            <person name="Wu L."/>
            <person name="Ma J."/>
        </authorList>
    </citation>
    <scope>NUCLEOTIDE SEQUENCE [LARGE SCALE GENOMIC DNA]</scope>
    <source>
        <strain evidence="13">CGMCC 1.12286</strain>
    </source>
</reference>
<feature type="compositionally biased region" description="Low complexity" evidence="8">
    <location>
        <begin position="675"/>
        <end position="698"/>
    </location>
</feature>
<keyword evidence="6 9" id="KW-1133">Transmembrane helix</keyword>